<comment type="caution">
    <text evidence="5">The sequence shown here is derived from an EMBL/GenBank/DDBJ whole genome shotgun (WGS) entry which is preliminary data.</text>
</comment>
<dbReference type="Pfam" id="PF14310">
    <property type="entry name" value="Fn3-like"/>
    <property type="match status" value="1"/>
</dbReference>
<dbReference type="PRINTS" id="PR00133">
    <property type="entry name" value="GLHYDRLASE3"/>
</dbReference>
<dbReference type="AlphaFoldDB" id="A0A9D2Q9L7"/>
<proteinExistence type="inferred from homology"/>
<dbReference type="InterPro" id="IPR001764">
    <property type="entry name" value="Glyco_hydro_3_N"/>
</dbReference>
<dbReference type="GO" id="GO:0005975">
    <property type="term" value="P:carbohydrate metabolic process"/>
    <property type="evidence" value="ECO:0007669"/>
    <property type="project" value="InterPro"/>
</dbReference>
<feature type="domain" description="Fibronectin type III-like" evidence="4">
    <location>
        <begin position="744"/>
        <end position="813"/>
    </location>
</feature>
<feature type="compositionally biased region" description="Basic and acidic residues" evidence="3">
    <location>
        <begin position="451"/>
        <end position="461"/>
    </location>
</feature>
<dbReference type="Gene3D" id="3.20.20.300">
    <property type="entry name" value="Glycoside hydrolase, family 3, N-terminal domain"/>
    <property type="match status" value="1"/>
</dbReference>
<dbReference type="Pfam" id="PF00933">
    <property type="entry name" value="Glyco_hydro_3"/>
    <property type="match status" value="1"/>
</dbReference>
<dbReference type="InterPro" id="IPR026891">
    <property type="entry name" value="Fn3-like"/>
</dbReference>
<feature type="region of interest" description="Disordered" evidence="3">
    <location>
        <begin position="448"/>
        <end position="485"/>
    </location>
</feature>
<dbReference type="FunFam" id="2.60.40.10:FF:000495">
    <property type="entry name" value="Periplasmic beta-glucosidase"/>
    <property type="match status" value="1"/>
</dbReference>
<dbReference type="GO" id="GO:0008422">
    <property type="term" value="F:beta-glucosidase activity"/>
    <property type="evidence" value="ECO:0007669"/>
    <property type="project" value="UniProtKB-ARBA"/>
</dbReference>
<dbReference type="SUPFAM" id="SSF52279">
    <property type="entry name" value="Beta-D-glucan exohydrolase, C-terminal domain"/>
    <property type="match status" value="1"/>
</dbReference>
<dbReference type="SMART" id="SM01217">
    <property type="entry name" value="Fn3_like"/>
    <property type="match status" value="1"/>
</dbReference>
<evidence type="ECO:0000256" key="2">
    <source>
        <dbReference type="ARBA" id="ARBA00022801"/>
    </source>
</evidence>
<evidence type="ECO:0000313" key="6">
    <source>
        <dbReference type="Proteomes" id="UP000823902"/>
    </source>
</evidence>
<dbReference type="InterPro" id="IPR002772">
    <property type="entry name" value="Glyco_hydro_3_C"/>
</dbReference>
<accession>A0A9D2Q9L7</accession>
<dbReference type="SUPFAM" id="SSF51445">
    <property type="entry name" value="(Trans)glycosidases"/>
    <property type="match status" value="1"/>
</dbReference>
<keyword evidence="2 5" id="KW-0378">Hydrolase</keyword>
<dbReference type="InterPro" id="IPR036881">
    <property type="entry name" value="Glyco_hydro_3_C_sf"/>
</dbReference>
<evidence type="ECO:0000313" key="5">
    <source>
        <dbReference type="EMBL" id="HJC74076.1"/>
    </source>
</evidence>
<sequence>MSVDTGYRDTGYRDTTKSPAERARELLEELTLEEKMAQLTCIFPFGDSFDDMEQQAKEMPYGTGQVSTLEMRRIHTLDEAAAWQRKMQKTVMTQSPHHIPAIFHMEGLCGGFIQESTSFPSGIARGSGWDPKLEEKIARTVAEQEAACGITHILAPVLDISRDSRMGRQGETYGEDPALAAALGAAYTRGVQTTQADGRKPESVAKHFLGFHNSQGGIHGSQSDTPPRLLEEIYGKPFQAAITESGLKGIMPCYNSIDGEPASVSHRLLTELLRERMGFDGLAVSDYGGISNAHEVQHIGETIAETGLLAMEAGMDMEMPKAAGYGEELKEMFRSGQADMELLDRTVLGVLEAKFRMGLFEHPFAADGEKLHRIFDKTEGAELSLQSARESMILLKNNGVLPLSGKIRKLAVIGPHADCARKFFGGYTHLCMMESVYAVKSSIAGVEDSPESGRLDTEPAKGDTQTGQSGTSGGEVRSDSAVLPDGEPVEYVQGTQIQSDEAKLFDDILRLQKPECRSLLEELKVRMPDTEILHAYGYPVAGADESGFEEALKAVKEADAVILTLGGKHGTCSMATMGEGVDAANINLPECQDAFIRAAAAYGKPLIGVHFDGRPISSDTADRYLDAIVEAWSPAESGAQAVADVLLGAYNPGGKLPVSVAYNAGQIPVFYNHPNGSAWHQQESIGFVNYVDLPHTPRYCFGHGLSYTHFVYTDLDISRTEVEPDGEVRISCTVENAGDLAGDEVVQLYLRDRFSGMTRPVKELAGFCRIRMAPKEKIRVTFTVKADQTAFLDREMRWKVEHGDIDVEIGSSSEDIRLEGAFRITQDQWINGAQRTFYAAFETEAEG</sequence>
<dbReference type="InterPro" id="IPR036962">
    <property type="entry name" value="Glyco_hydro_3_N_sf"/>
</dbReference>
<dbReference type="Proteomes" id="UP000823902">
    <property type="component" value="Unassembled WGS sequence"/>
</dbReference>
<evidence type="ECO:0000256" key="1">
    <source>
        <dbReference type="ARBA" id="ARBA00005336"/>
    </source>
</evidence>
<feature type="region of interest" description="Disordered" evidence="3">
    <location>
        <begin position="1"/>
        <end position="21"/>
    </location>
</feature>
<dbReference type="InterPro" id="IPR017853">
    <property type="entry name" value="GH"/>
</dbReference>
<evidence type="ECO:0000259" key="4">
    <source>
        <dbReference type="SMART" id="SM01217"/>
    </source>
</evidence>
<comment type="similarity">
    <text evidence="1">Belongs to the glycosyl hydrolase 3 family.</text>
</comment>
<dbReference type="PANTHER" id="PTHR42715">
    <property type="entry name" value="BETA-GLUCOSIDASE"/>
    <property type="match status" value="1"/>
</dbReference>
<name>A0A9D2Q9L7_9FIRM</name>
<dbReference type="InterPro" id="IPR050288">
    <property type="entry name" value="Cellulose_deg_GH3"/>
</dbReference>
<dbReference type="Gene3D" id="3.40.50.1700">
    <property type="entry name" value="Glycoside hydrolase family 3 C-terminal domain"/>
    <property type="match status" value="1"/>
</dbReference>
<dbReference type="Gene3D" id="2.60.40.10">
    <property type="entry name" value="Immunoglobulins"/>
    <property type="match status" value="1"/>
</dbReference>
<dbReference type="PANTHER" id="PTHR42715:SF10">
    <property type="entry name" value="BETA-GLUCOSIDASE"/>
    <property type="match status" value="1"/>
</dbReference>
<reference evidence="5" key="1">
    <citation type="journal article" date="2021" name="PeerJ">
        <title>Extensive microbial diversity within the chicken gut microbiome revealed by metagenomics and culture.</title>
        <authorList>
            <person name="Gilroy R."/>
            <person name="Ravi A."/>
            <person name="Getino M."/>
            <person name="Pursley I."/>
            <person name="Horton D.L."/>
            <person name="Alikhan N.F."/>
            <person name="Baker D."/>
            <person name="Gharbi K."/>
            <person name="Hall N."/>
            <person name="Watson M."/>
            <person name="Adriaenssens E.M."/>
            <person name="Foster-Nyarko E."/>
            <person name="Jarju S."/>
            <person name="Secka A."/>
            <person name="Antonio M."/>
            <person name="Oren A."/>
            <person name="Chaudhuri R.R."/>
            <person name="La Ragione R."/>
            <person name="Hildebrand F."/>
            <person name="Pallen M.J."/>
        </authorList>
    </citation>
    <scope>NUCLEOTIDE SEQUENCE</scope>
    <source>
        <strain evidence="5">CHK196-7946</strain>
    </source>
</reference>
<gene>
    <name evidence="5" type="ORF">H9697_03890</name>
</gene>
<dbReference type="EMBL" id="DWVY01000016">
    <property type="protein sequence ID" value="HJC74076.1"/>
    <property type="molecule type" value="Genomic_DNA"/>
</dbReference>
<protein>
    <submittedName>
        <fullName evidence="5">Glycoside hydrolase family 3 C-terminal domain-containing protein</fullName>
    </submittedName>
</protein>
<dbReference type="Pfam" id="PF01915">
    <property type="entry name" value="Glyco_hydro_3_C"/>
    <property type="match status" value="1"/>
</dbReference>
<organism evidence="5 6">
    <name type="scientific">Candidatus Mediterraneibacter faecavium</name>
    <dbReference type="NCBI Taxonomy" id="2838668"/>
    <lineage>
        <taxon>Bacteria</taxon>
        <taxon>Bacillati</taxon>
        <taxon>Bacillota</taxon>
        <taxon>Clostridia</taxon>
        <taxon>Lachnospirales</taxon>
        <taxon>Lachnospiraceae</taxon>
        <taxon>Mediterraneibacter</taxon>
    </lineage>
</organism>
<dbReference type="InterPro" id="IPR013783">
    <property type="entry name" value="Ig-like_fold"/>
</dbReference>
<evidence type="ECO:0000256" key="3">
    <source>
        <dbReference type="SAM" id="MobiDB-lite"/>
    </source>
</evidence>
<reference evidence="5" key="2">
    <citation type="submission" date="2021-04" db="EMBL/GenBank/DDBJ databases">
        <authorList>
            <person name="Gilroy R."/>
        </authorList>
    </citation>
    <scope>NUCLEOTIDE SEQUENCE</scope>
    <source>
        <strain evidence="5">CHK196-7946</strain>
    </source>
</reference>